<reference evidence="2" key="1">
    <citation type="submission" date="2023-03" db="EMBL/GenBank/DDBJ databases">
        <title>Massive genome expansion in bonnet fungi (Mycena s.s.) driven by repeated elements and novel gene families across ecological guilds.</title>
        <authorList>
            <consortium name="Lawrence Berkeley National Laboratory"/>
            <person name="Harder C.B."/>
            <person name="Miyauchi S."/>
            <person name="Viragh M."/>
            <person name="Kuo A."/>
            <person name="Thoen E."/>
            <person name="Andreopoulos B."/>
            <person name="Lu D."/>
            <person name="Skrede I."/>
            <person name="Drula E."/>
            <person name="Henrissat B."/>
            <person name="Morin E."/>
            <person name="Kohler A."/>
            <person name="Barry K."/>
            <person name="LaButti K."/>
            <person name="Morin E."/>
            <person name="Salamov A."/>
            <person name="Lipzen A."/>
            <person name="Mereny Z."/>
            <person name="Hegedus B."/>
            <person name="Baldrian P."/>
            <person name="Stursova M."/>
            <person name="Weitz H."/>
            <person name="Taylor A."/>
            <person name="Grigoriev I.V."/>
            <person name="Nagy L.G."/>
            <person name="Martin F."/>
            <person name="Kauserud H."/>
        </authorList>
    </citation>
    <scope>NUCLEOTIDE SEQUENCE</scope>
    <source>
        <strain evidence="2">CBHHK002</strain>
    </source>
</reference>
<gene>
    <name evidence="2" type="ORF">DFH08DRAFT_947983</name>
</gene>
<keyword evidence="1" id="KW-0732">Signal</keyword>
<name>A0AAD7F7F2_9AGAR</name>
<dbReference type="EMBL" id="JARIHO010000001">
    <property type="protein sequence ID" value="KAJ7369116.1"/>
    <property type="molecule type" value="Genomic_DNA"/>
</dbReference>
<protein>
    <submittedName>
        <fullName evidence="2">Uncharacterized protein</fullName>
    </submittedName>
</protein>
<accession>A0AAD7F7F2</accession>
<sequence>MLPFMHLLFIAAIVLNVYGAVGGESPPAVPLAPLKPRTRSSFYPQRGVTPATLGSGVTLQVHNVFISYILGSNPPLLKVAASSPSRAATIWAALRLDLIVAETDPIVLLGKILGSTTPHTTAPTTAPTSVPTPSSGSNVVIDVATNSDINWDGDWVVVTSSCTSSSKAKSCSGSNAFGSGNMMYSFTGEHRTSIYLSVVSNNAQYVVFLDGEETTYGDPHSSSSTLTPGNCTFGWSRTNLSTTPHLFSIMILGASISDAKRDFGSPWSVEVQNLVTIHPSVAVEVAAEVAAEVTEEVTALEEPPTLLPQTLLQGLGSHSRRS</sequence>
<dbReference type="AlphaFoldDB" id="A0AAD7F7F2"/>
<evidence type="ECO:0000256" key="1">
    <source>
        <dbReference type="SAM" id="SignalP"/>
    </source>
</evidence>
<feature type="signal peptide" evidence="1">
    <location>
        <begin position="1"/>
        <end position="23"/>
    </location>
</feature>
<proteinExistence type="predicted"/>
<comment type="caution">
    <text evidence="2">The sequence shown here is derived from an EMBL/GenBank/DDBJ whole genome shotgun (WGS) entry which is preliminary data.</text>
</comment>
<evidence type="ECO:0000313" key="2">
    <source>
        <dbReference type="EMBL" id="KAJ7369116.1"/>
    </source>
</evidence>
<feature type="chain" id="PRO_5042245430" evidence="1">
    <location>
        <begin position="24"/>
        <end position="322"/>
    </location>
</feature>
<dbReference type="Proteomes" id="UP001218218">
    <property type="component" value="Unassembled WGS sequence"/>
</dbReference>
<keyword evidence="3" id="KW-1185">Reference proteome</keyword>
<evidence type="ECO:0000313" key="3">
    <source>
        <dbReference type="Proteomes" id="UP001218218"/>
    </source>
</evidence>
<organism evidence="2 3">
    <name type="scientific">Mycena albidolilacea</name>
    <dbReference type="NCBI Taxonomy" id="1033008"/>
    <lineage>
        <taxon>Eukaryota</taxon>
        <taxon>Fungi</taxon>
        <taxon>Dikarya</taxon>
        <taxon>Basidiomycota</taxon>
        <taxon>Agaricomycotina</taxon>
        <taxon>Agaricomycetes</taxon>
        <taxon>Agaricomycetidae</taxon>
        <taxon>Agaricales</taxon>
        <taxon>Marasmiineae</taxon>
        <taxon>Mycenaceae</taxon>
        <taxon>Mycena</taxon>
    </lineage>
</organism>